<organism evidence="1 2">
    <name type="scientific">Listeria booriae</name>
    <dbReference type="NCBI Taxonomy" id="1552123"/>
    <lineage>
        <taxon>Bacteria</taxon>
        <taxon>Bacillati</taxon>
        <taxon>Bacillota</taxon>
        <taxon>Bacilli</taxon>
        <taxon>Bacillales</taxon>
        <taxon>Listeriaceae</taxon>
        <taxon>Listeria</taxon>
    </lineage>
</organism>
<dbReference type="RefSeq" id="WP_185495757.1">
    <property type="nucleotide sequence ID" value="NZ_JAARUF010000013.1"/>
</dbReference>
<gene>
    <name evidence="1" type="ORF">HCA46_17020</name>
</gene>
<dbReference type="EMBL" id="JAARUV010000010">
    <property type="protein sequence ID" value="MBC1780528.1"/>
    <property type="molecule type" value="Genomic_DNA"/>
</dbReference>
<sequence>MLWTKFVGLDPQLAVDLPEEYYGFTDIVDITTKLDERFSLEGSIYELHYKIYSQLQTEAPLIETYEGSYMLGANKGHLMLDTKNKLNEFKDFLEDEQRMFLEELTTLLEQSEAMVEAPEVLDEAYTVQEKFAPVEEDVAQKGSIMQKQKRNRKSHTFQFPWKRVGIAFGAILAIFIVSVGVALLVKYVTTEASEEPIQTFDALMESKAYEKAAEAYPKKIQEIEGLLFQENDEEALQAFQTKYPTQEGKLDLAFIQKDYASVMAIYEEKKEIQMTNQRIAMVGYSALKTGNLAQAKEMNKRVQSDLLTQKIADYELLESTKRNLQNQWKVEKDLPRKKELQANIEAIEKKQKAI</sequence>
<reference evidence="1 2" key="1">
    <citation type="submission" date="2020-03" db="EMBL/GenBank/DDBJ databases">
        <title>Soil Listeria distribution.</title>
        <authorList>
            <person name="Liao J."/>
            <person name="Wiedmann M."/>
        </authorList>
    </citation>
    <scope>NUCLEOTIDE SEQUENCE [LARGE SCALE GENOMIC DNA]</scope>
    <source>
        <strain evidence="1 2">FSL L7-1017</strain>
    </source>
</reference>
<evidence type="ECO:0000313" key="2">
    <source>
        <dbReference type="Proteomes" id="UP000547643"/>
    </source>
</evidence>
<evidence type="ECO:0000313" key="1">
    <source>
        <dbReference type="EMBL" id="MBC1780528.1"/>
    </source>
</evidence>
<comment type="caution">
    <text evidence="1">The sequence shown here is derived from an EMBL/GenBank/DDBJ whole genome shotgun (WGS) entry which is preliminary data.</text>
</comment>
<accession>A0A7X0XTN8</accession>
<protein>
    <submittedName>
        <fullName evidence="1">Uncharacterized protein</fullName>
    </submittedName>
</protein>
<name>A0A7X0XTN8_9LIST</name>
<dbReference type="Proteomes" id="UP000547643">
    <property type="component" value="Unassembled WGS sequence"/>
</dbReference>
<proteinExistence type="predicted"/>
<dbReference type="AlphaFoldDB" id="A0A7X0XTN8"/>